<name>A0ABR8L675_9ACTN</name>
<comment type="caution">
    <text evidence="3">The sequence shown here is derived from an EMBL/GenBank/DDBJ whole genome shotgun (WGS) entry which is preliminary data.</text>
</comment>
<feature type="compositionally biased region" description="Basic and acidic residues" evidence="1">
    <location>
        <begin position="204"/>
        <end position="214"/>
    </location>
</feature>
<reference evidence="3 4" key="1">
    <citation type="submission" date="2020-09" db="EMBL/GenBank/DDBJ databases">
        <title>Actinomycete isolated from the Camponotus japonicus Mayr.</title>
        <authorList>
            <person name="Gong X."/>
        </authorList>
    </citation>
    <scope>NUCLEOTIDE SEQUENCE [LARGE SCALE GENOMIC DNA]</scope>
    <source>
        <strain evidence="3 4">2C-HV3</strain>
    </source>
</reference>
<evidence type="ECO:0000313" key="4">
    <source>
        <dbReference type="Proteomes" id="UP000653231"/>
    </source>
</evidence>
<feature type="region of interest" description="Disordered" evidence="1">
    <location>
        <begin position="1"/>
        <end position="214"/>
    </location>
</feature>
<gene>
    <name evidence="3" type="ORF">IEQ31_24990</name>
</gene>
<dbReference type="Proteomes" id="UP000653231">
    <property type="component" value="Unassembled WGS sequence"/>
</dbReference>
<evidence type="ECO:0000259" key="2">
    <source>
        <dbReference type="Pfam" id="PF18970"/>
    </source>
</evidence>
<keyword evidence="4" id="KW-1185">Reference proteome</keyword>
<feature type="compositionally biased region" description="Acidic residues" evidence="1">
    <location>
        <begin position="97"/>
        <end position="109"/>
    </location>
</feature>
<dbReference type="EMBL" id="JACXRZ010000020">
    <property type="protein sequence ID" value="MBD3146422.1"/>
    <property type="molecule type" value="Genomic_DNA"/>
</dbReference>
<dbReference type="Pfam" id="PF18970">
    <property type="entry name" value="DUF5709"/>
    <property type="match status" value="1"/>
</dbReference>
<proteinExistence type="predicted"/>
<accession>A0ABR8L675</accession>
<dbReference type="RefSeq" id="WP_191053730.1">
    <property type="nucleotide sequence ID" value="NZ_JACXRZ010000020.1"/>
</dbReference>
<evidence type="ECO:0000313" key="3">
    <source>
        <dbReference type="EMBL" id="MBD3146422.1"/>
    </source>
</evidence>
<feature type="compositionally biased region" description="Gly residues" evidence="1">
    <location>
        <begin position="133"/>
        <end position="144"/>
    </location>
</feature>
<organism evidence="3 4">
    <name type="scientific">Microbispora bryophytorum subsp. camponoti</name>
    <dbReference type="NCBI Taxonomy" id="1677852"/>
    <lineage>
        <taxon>Bacteria</taxon>
        <taxon>Bacillati</taxon>
        <taxon>Actinomycetota</taxon>
        <taxon>Actinomycetes</taxon>
        <taxon>Streptosporangiales</taxon>
        <taxon>Streptosporangiaceae</taxon>
        <taxon>Microbispora</taxon>
    </lineage>
</organism>
<feature type="compositionally biased region" description="Basic and acidic residues" evidence="1">
    <location>
        <begin position="87"/>
        <end position="96"/>
    </location>
</feature>
<sequence>MRQNRPQPDPRSRFEDEGFPDLQEGTPEQQWAEDPQEMPLPGDRPLGLDEYGTTPNEMREGESIGGRLSREVPDVDVRFGTEPGTADGRREEKAGEADDELLDSSEDEQAYSSGAEADVLGESGGRPAESYGAGTGDEAGGYGSGDPADYATVNPAQPGRYGTAEPGQAGRLVDPDGGMGVDTEKDMIAEDVGPDLGGYTAEEQAMRVEDETPI</sequence>
<evidence type="ECO:0000256" key="1">
    <source>
        <dbReference type="SAM" id="MobiDB-lite"/>
    </source>
</evidence>
<dbReference type="InterPro" id="IPR043763">
    <property type="entry name" value="DUF5709"/>
</dbReference>
<protein>
    <recommendedName>
        <fullName evidence="2">DUF5709 domain-containing protein</fullName>
    </recommendedName>
</protein>
<feature type="compositionally biased region" description="Basic and acidic residues" evidence="1">
    <location>
        <begin position="57"/>
        <end position="79"/>
    </location>
</feature>
<feature type="domain" description="DUF5709" evidence="2">
    <location>
        <begin position="165"/>
        <end position="211"/>
    </location>
</feature>